<dbReference type="Proteomes" id="UP001056429">
    <property type="component" value="Unassembled WGS sequence"/>
</dbReference>
<dbReference type="AlphaFoldDB" id="A0A9J6PDL9"/>
<dbReference type="RefSeq" id="WP_250861995.1">
    <property type="nucleotide sequence ID" value="NZ_JAGSOJ010000007.1"/>
</dbReference>
<protein>
    <submittedName>
        <fullName evidence="1">Uncharacterized protein</fullName>
    </submittedName>
</protein>
<dbReference type="EMBL" id="JAGSOJ010000007">
    <property type="protein sequence ID" value="MCM1992829.1"/>
    <property type="molecule type" value="Genomic_DNA"/>
</dbReference>
<sequence length="105" mass="12743">MKDKILVINFFDENEMKWYQKEDSAYNQLKERKETFHEHAVKGPSWFLHELGKQVPKPIFGNGLKLEDYFEEPVQLEPLVQIEKFKEFEEFEKYQNSVPFLEVKE</sequence>
<organism evidence="1 2">
    <name type="scientific">Oceanirhabdus seepicola</name>
    <dbReference type="NCBI Taxonomy" id="2828781"/>
    <lineage>
        <taxon>Bacteria</taxon>
        <taxon>Bacillati</taxon>
        <taxon>Bacillota</taxon>
        <taxon>Clostridia</taxon>
        <taxon>Eubacteriales</taxon>
        <taxon>Clostridiaceae</taxon>
        <taxon>Oceanirhabdus</taxon>
    </lineage>
</organism>
<comment type="caution">
    <text evidence="1">The sequence shown here is derived from an EMBL/GenBank/DDBJ whole genome shotgun (WGS) entry which is preliminary data.</text>
</comment>
<gene>
    <name evidence="1" type="ORF">KDK92_24180</name>
</gene>
<reference evidence="1" key="2">
    <citation type="submission" date="2021-04" db="EMBL/GenBank/DDBJ databases">
        <authorList>
            <person name="Dong X."/>
        </authorList>
    </citation>
    <scope>NUCLEOTIDE SEQUENCE</scope>
    <source>
        <strain evidence="1">ZWT</strain>
    </source>
</reference>
<name>A0A9J6PDL9_9CLOT</name>
<accession>A0A9J6PDL9</accession>
<evidence type="ECO:0000313" key="2">
    <source>
        <dbReference type="Proteomes" id="UP001056429"/>
    </source>
</evidence>
<evidence type="ECO:0000313" key="1">
    <source>
        <dbReference type="EMBL" id="MCM1992829.1"/>
    </source>
</evidence>
<reference evidence="1" key="1">
    <citation type="journal article" date="2021" name="mSystems">
        <title>Bacteria and Archaea Synergistically Convert Glycine Betaine to Biogenic Methane in the Formosa Cold Seep of the South China Sea.</title>
        <authorList>
            <person name="Li L."/>
            <person name="Zhang W."/>
            <person name="Zhang S."/>
            <person name="Song L."/>
            <person name="Sun Q."/>
            <person name="Zhang H."/>
            <person name="Xiang H."/>
            <person name="Dong X."/>
        </authorList>
    </citation>
    <scope>NUCLEOTIDE SEQUENCE</scope>
    <source>
        <strain evidence="1">ZWT</strain>
    </source>
</reference>
<keyword evidence="2" id="KW-1185">Reference proteome</keyword>
<proteinExistence type="predicted"/>